<comment type="caution">
    <text evidence="2">The sequence shown here is derived from an EMBL/GenBank/DDBJ whole genome shotgun (WGS) entry which is preliminary data.</text>
</comment>
<dbReference type="PaxDb" id="7165-AGAP012098-PA"/>
<gene>
    <name evidence="2" type="ORF">AgaP_AGAP012098</name>
</gene>
<dbReference type="KEGG" id="aga:1280577"/>
<organism evidence="2">
    <name type="scientific">Anopheles gambiae</name>
    <name type="common">African malaria mosquito</name>
    <dbReference type="NCBI Taxonomy" id="7165"/>
    <lineage>
        <taxon>Eukaryota</taxon>
        <taxon>Metazoa</taxon>
        <taxon>Ecdysozoa</taxon>
        <taxon>Arthropoda</taxon>
        <taxon>Hexapoda</taxon>
        <taxon>Insecta</taxon>
        <taxon>Pterygota</taxon>
        <taxon>Neoptera</taxon>
        <taxon>Endopterygota</taxon>
        <taxon>Diptera</taxon>
        <taxon>Nematocera</taxon>
        <taxon>Culicoidea</taxon>
        <taxon>Culicidae</taxon>
        <taxon>Anophelinae</taxon>
        <taxon>Anopheles</taxon>
    </lineage>
</organism>
<feature type="region of interest" description="Disordered" evidence="1">
    <location>
        <begin position="1"/>
        <end position="23"/>
    </location>
</feature>
<dbReference type="AlphaFoldDB" id="Q7PZU8"/>
<protein>
    <submittedName>
        <fullName evidence="2">AGAP012098-PA</fullName>
    </submittedName>
</protein>
<proteinExistence type="predicted"/>
<reference evidence="2" key="4">
    <citation type="journal article" date="2007" name="Genome Biol.">
        <title>Update of the Anopheles gambiae PEST genome assembly.</title>
        <authorList>
            <person name="Sharakhova M.V."/>
            <person name="Hammond M.P."/>
            <person name="Lobo N.F."/>
            <person name="Krzywinski J."/>
            <person name="Unger M.F."/>
            <person name="Hillenmeyer M.E."/>
            <person name="Bruggner R.V."/>
            <person name="Birney E."/>
            <person name="Collins F.H."/>
        </authorList>
    </citation>
    <scope>NUCLEOTIDE SEQUENCE</scope>
    <source>
        <strain evidence="2">PEST</strain>
    </source>
</reference>
<dbReference type="VEuPathDB" id="VectorBase:AGAMI1_001938"/>
<reference evidence="2" key="1">
    <citation type="journal article" date="2002" name="Science">
        <title>The genome sequence of the malaria mosquito Anopheles gambiae.</title>
        <authorList>
            <person name="Holt R.A."/>
            <person name="Subramanian G.M."/>
            <person name="Halpern A."/>
            <person name="Sutton G.G."/>
            <person name="Charlab R."/>
            <person name="Nusskern D.R."/>
            <person name="Wincker P."/>
            <person name="Clark A.G."/>
            <person name="Ribeiro J.M."/>
            <person name="Wides R."/>
            <person name="Salzberg S.L."/>
            <person name="Loftus B."/>
            <person name="Yandell M."/>
            <person name="Majoros W.H."/>
            <person name="Rusch D.B."/>
            <person name="Lai Z."/>
            <person name="Kraft C.L."/>
            <person name="Abril J.F."/>
            <person name="Anthouard V."/>
            <person name="Arensburger P."/>
            <person name="Atkinson P.W."/>
            <person name="Baden H."/>
            <person name="de Berardinis V."/>
            <person name="Baldwin D."/>
            <person name="Benes V."/>
            <person name="Biedler J."/>
            <person name="Blass C."/>
            <person name="Bolanos R."/>
            <person name="Boscus D."/>
            <person name="Barnstead M."/>
            <person name="Cai S."/>
            <person name="Center A."/>
            <person name="Chaturverdi K."/>
            <person name="Christophides G.K."/>
            <person name="Chrystal M.A."/>
            <person name="Clamp M."/>
            <person name="Cravchik A."/>
            <person name="Curwen V."/>
            <person name="Dana A."/>
            <person name="Delcher A."/>
            <person name="Dew I."/>
            <person name="Evans C.A."/>
            <person name="Flanigan M."/>
            <person name="Grundschober-Freimoser A."/>
            <person name="Friedli L."/>
            <person name="Gu Z."/>
            <person name="Guan P."/>
            <person name="Guigo R."/>
            <person name="Hillenmeyer M.E."/>
            <person name="Hladun S.L."/>
            <person name="Hogan J.R."/>
            <person name="Hong Y.S."/>
            <person name="Hoover J."/>
            <person name="Jaillon O."/>
            <person name="Ke Z."/>
            <person name="Kodira C."/>
            <person name="Kokoza E."/>
            <person name="Koutsos A."/>
            <person name="Letunic I."/>
            <person name="Levitsky A."/>
            <person name="Liang Y."/>
            <person name="Lin J.J."/>
            <person name="Lobo N.F."/>
            <person name="Lopez J.R."/>
            <person name="Malek J.A."/>
            <person name="McIntosh T.C."/>
            <person name="Meister S."/>
            <person name="Miller J."/>
            <person name="Mobarry C."/>
            <person name="Mongin E."/>
            <person name="Murphy S.D."/>
            <person name="O'Brochta D.A."/>
            <person name="Pfannkoch C."/>
            <person name="Qi R."/>
            <person name="Regier M.A."/>
            <person name="Remington K."/>
            <person name="Shao H."/>
            <person name="Sharakhova M.V."/>
            <person name="Sitter C.D."/>
            <person name="Shetty J."/>
            <person name="Smith T.J."/>
            <person name="Strong R."/>
            <person name="Sun J."/>
            <person name="Thomasova D."/>
            <person name="Ton L.Q."/>
            <person name="Topalis P."/>
            <person name="Tu Z."/>
            <person name="Unger M.F."/>
            <person name="Walenz B."/>
            <person name="Wang A."/>
            <person name="Wang J."/>
            <person name="Wang M."/>
            <person name="Wang X."/>
            <person name="Woodford K.J."/>
            <person name="Wortman J.R."/>
            <person name="Wu M."/>
            <person name="Yao A."/>
            <person name="Zdobnov E.M."/>
            <person name="Zhang H."/>
            <person name="Zhao Q."/>
            <person name="Zhao S."/>
            <person name="Zhu S.C."/>
            <person name="Zhimulev I."/>
            <person name="Coluzzi M."/>
            <person name="della Torre A."/>
            <person name="Roth C.W."/>
            <person name="Louis C."/>
            <person name="Kalush F."/>
            <person name="Mural R.J."/>
            <person name="Myers E.W."/>
            <person name="Adams M.D."/>
            <person name="Smith H.O."/>
            <person name="Broder S."/>
            <person name="Gardner M.J."/>
            <person name="Fraser C.M."/>
            <person name="Birney E."/>
            <person name="Bork P."/>
            <person name="Brey P.T."/>
            <person name="Venter J.C."/>
            <person name="Weissenbach J."/>
            <person name="Kafatos F.C."/>
            <person name="Collins F.H."/>
            <person name="Hoffman S.L."/>
        </authorList>
    </citation>
    <scope>NUCLEOTIDE SEQUENCE [LARGE SCALE GENOMIC DNA]</scope>
    <source>
        <strain evidence="2">PEST</strain>
    </source>
</reference>
<reference evidence="2" key="2">
    <citation type="submission" date="2002-03" db="EMBL/GenBank/DDBJ databases">
        <authorList>
            <consortium name="The Anopheles Genome Sequencing Consortium"/>
        </authorList>
    </citation>
    <scope>NUCLEOTIDE SEQUENCE</scope>
    <source>
        <strain evidence="2">PEST</strain>
    </source>
</reference>
<evidence type="ECO:0000313" key="2">
    <source>
        <dbReference type="EMBL" id="EAA00630.3"/>
    </source>
</evidence>
<dbReference type="STRING" id="7165.Q7PZU8"/>
<feature type="non-terminal residue" evidence="2">
    <location>
        <position position="106"/>
    </location>
</feature>
<accession>Q7PZU8</accession>
<sequence>MSQLKLPPYQKRKTSSTNRPTTLNVSGTVAVQGKKSPLGYGMQSPDECPSLPEGFLPLPCQVAGHAFHKGTDSLGLLKSVDDGSVLKPIAKLLAGQRELKFYQQIQ</sequence>
<evidence type="ECO:0000256" key="1">
    <source>
        <dbReference type="SAM" id="MobiDB-lite"/>
    </source>
</evidence>
<reference evidence="2" key="3">
    <citation type="journal article" date="2004" name="Trends Parasitol.">
        <title>The Anopheles gambiae genome: an update.</title>
        <authorList>
            <person name="Mongin E."/>
            <person name="Louis C."/>
            <person name="Holt R.A."/>
            <person name="Birney E."/>
            <person name="Collins F.H."/>
        </authorList>
    </citation>
    <scope>NUCLEOTIDE SEQUENCE</scope>
    <source>
        <strain evidence="2">PEST</strain>
    </source>
</reference>
<dbReference type="HOGENOM" id="CLU_2229724_0_0_1"/>
<dbReference type="EMBL" id="AAAB01008986">
    <property type="protein sequence ID" value="EAA00630.3"/>
    <property type="molecule type" value="Genomic_DNA"/>
</dbReference>
<reference evidence="2" key="5">
    <citation type="submission" date="2011-05" db="EMBL/GenBank/DDBJ databases">
        <authorList>
            <consortium name="VectorBase"/>
        </authorList>
    </citation>
    <scope>NUCLEOTIDE SEQUENCE</scope>
    <source>
        <strain evidence="2">PEST</strain>
    </source>
</reference>
<name>Q7PZU8_ANOGA</name>